<proteinExistence type="predicted"/>
<sequence>MTFSAGLNVSTSSVLRLAVRMSGSRSFVVTPTETWITLLSSLGGVFNMFLGVGLFSALEVLFLLCVRLPIEIKKSTEIENVSAVVQ</sequence>
<keyword evidence="1" id="KW-0472">Membrane</keyword>
<evidence type="ECO:0000313" key="3">
    <source>
        <dbReference type="Proteomes" id="UP000007151"/>
    </source>
</evidence>
<dbReference type="EMBL" id="AGBW02011879">
    <property type="protein sequence ID" value="OWR45983.1"/>
    <property type="molecule type" value="Genomic_DNA"/>
</dbReference>
<keyword evidence="1" id="KW-0812">Transmembrane</keyword>
<accession>A0A212EWX2</accession>
<evidence type="ECO:0000256" key="1">
    <source>
        <dbReference type="SAM" id="Phobius"/>
    </source>
</evidence>
<dbReference type="Proteomes" id="UP000007151">
    <property type="component" value="Unassembled WGS sequence"/>
</dbReference>
<gene>
    <name evidence="2" type="ORF">KGM_204742</name>
</gene>
<protein>
    <submittedName>
        <fullName evidence="2">Uncharacterized protein</fullName>
    </submittedName>
</protein>
<evidence type="ECO:0000313" key="2">
    <source>
        <dbReference type="EMBL" id="OWR45983.1"/>
    </source>
</evidence>
<comment type="caution">
    <text evidence="2">The sequence shown here is derived from an EMBL/GenBank/DDBJ whole genome shotgun (WGS) entry which is preliminary data.</text>
</comment>
<dbReference type="KEGG" id="dpl:KGM_204742"/>
<reference evidence="2 3" key="1">
    <citation type="journal article" date="2011" name="Cell">
        <title>The monarch butterfly genome yields insights into long-distance migration.</title>
        <authorList>
            <person name="Zhan S."/>
            <person name="Merlin C."/>
            <person name="Boore J.L."/>
            <person name="Reppert S.M."/>
        </authorList>
    </citation>
    <scope>NUCLEOTIDE SEQUENCE [LARGE SCALE GENOMIC DNA]</scope>
    <source>
        <strain evidence="2">F-2</strain>
    </source>
</reference>
<keyword evidence="3" id="KW-1185">Reference proteome</keyword>
<keyword evidence="1" id="KW-1133">Transmembrane helix</keyword>
<organism evidence="2 3">
    <name type="scientific">Danaus plexippus plexippus</name>
    <dbReference type="NCBI Taxonomy" id="278856"/>
    <lineage>
        <taxon>Eukaryota</taxon>
        <taxon>Metazoa</taxon>
        <taxon>Ecdysozoa</taxon>
        <taxon>Arthropoda</taxon>
        <taxon>Hexapoda</taxon>
        <taxon>Insecta</taxon>
        <taxon>Pterygota</taxon>
        <taxon>Neoptera</taxon>
        <taxon>Endopterygota</taxon>
        <taxon>Lepidoptera</taxon>
        <taxon>Glossata</taxon>
        <taxon>Ditrysia</taxon>
        <taxon>Papilionoidea</taxon>
        <taxon>Nymphalidae</taxon>
        <taxon>Danainae</taxon>
        <taxon>Danaini</taxon>
        <taxon>Danaina</taxon>
        <taxon>Danaus</taxon>
        <taxon>Danaus</taxon>
    </lineage>
</organism>
<dbReference type="InParanoid" id="A0A212EWX2"/>
<feature type="transmembrane region" description="Helical" evidence="1">
    <location>
        <begin position="45"/>
        <end position="66"/>
    </location>
</feature>
<name>A0A212EWX2_DANPL</name>
<dbReference type="AlphaFoldDB" id="A0A212EWX2"/>